<evidence type="ECO:0000256" key="6">
    <source>
        <dbReference type="SAM" id="MobiDB-lite"/>
    </source>
</evidence>
<dbReference type="Pfam" id="PF24437">
    <property type="entry name" value="INTS7_HB"/>
    <property type="match status" value="1"/>
</dbReference>
<evidence type="ECO:0000313" key="10">
    <source>
        <dbReference type="Proteomes" id="UP000001396"/>
    </source>
</evidence>
<keyword evidence="4" id="KW-0963">Cytoplasm</keyword>
<feature type="domain" description="Integrator complex subunit 7 N-terminal" evidence="7">
    <location>
        <begin position="110"/>
        <end position="620"/>
    </location>
</feature>
<dbReference type="STRING" id="670386.D3BMM7"/>
<feature type="compositionally biased region" description="Low complexity" evidence="6">
    <location>
        <begin position="76"/>
        <end position="85"/>
    </location>
</feature>
<keyword evidence="5" id="KW-0539">Nucleus</keyword>
<comment type="similarity">
    <text evidence="3">Belongs to the Integrator subunit 7 family.</text>
</comment>
<accession>D3BMM7</accession>
<reference evidence="9 10" key="1">
    <citation type="journal article" date="2011" name="Genome Res.">
        <title>Phylogeny-wide analysis of social amoeba genomes highlights ancient origins for complex intercellular communication.</title>
        <authorList>
            <person name="Heidel A.J."/>
            <person name="Lawal H.M."/>
            <person name="Felder M."/>
            <person name="Schilde C."/>
            <person name="Helps N.R."/>
            <person name="Tunggal B."/>
            <person name="Rivero F."/>
            <person name="John U."/>
            <person name="Schleicher M."/>
            <person name="Eichinger L."/>
            <person name="Platzer M."/>
            <person name="Noegel A.A."/>
            <person name="Schaap P."/>
            <person name="Gloeckner G."/>
        </authorList>
    </citation>
    <scope>NUCLEOTIDE SEQUENCE [LARGE SCALE GENOMIC DNA]</scope>
    <source>
        <strain evidence="10">ATCC 26659 / Pp 5 / PN500</strain>
    </source>
</reference>
<feature type="compositionally biased region" description="Low complexity" evidence="6">
    <location>
        <begin position="53"/>
        <end position="68"/>
    </location>
</feature>
<evidence type="ECO:0000256" key="2">
    <source>
        <dbReference type="ARBA" id="ARBA00004496"/>
    </source>
</evidence>
<protein>
    <submittedName>
        <fullName evidence="9">Armadillo-like helical domain-containing protein</fullName>
    </submittedName>
</protein>
<dbReference type="GeneID" id="31367917"/>
<dbReference type="Pfam" id="PF24436">
    <property type="entry name" value="INTS7_N"/>
    <property type="match status" value="1"/>
</dbReference>
<evidence type="ECO:0000256" key="4">
    <source>
        <dbReference type="ARBA" id="ARBA00022490"/>
    </source>
</evidence>
<dbReference type="InterPro" id="IPR016024">
    <property type="entry name" value="ARM-type_fold"/>
</dbReference>
<organism evidence="9 10">
    <name type="scientific">Heterostelium pallidum (strain ATCC 26659 / Pp 5 / PN500)</name>
    <name type="common">Cellular slime mold</name>
    <name type="synonym">Polysphondylium pallidum</name>
    <dbReference type="NCBI Taxonomy" id="670386"/>
    <lineage>
        <taxon>Eukaryota</taxon>
        <taxon>Amoebozoa</taxon>
        <taxon>Evosea</taxon>
        <taxon>Eumycetozoa</taxon>
        <taxon>Dictyostelia</taxon>
        <taxon>Acytosteliales</taxon>
        <taxon>Acytosteliaceae</taxon>
        <taxon>Heterostelium</taxon>
    </lineage>
</organism>
<dbReference type="FunCoup" id="D3BMM7">
    <property type="interactions" value="108"/>
</dbReference>
<dbReference type="PANTHER" id="PTHR13322">
    <property type="entry name" value="C1ORF73 PROTEIN"/>
    <property type="match status" value="1"/>
</dbReference>
<evidence type="ECO:0000259" key="7">
    <source>
        <dbReference type="Pfam" id="PF24436"/>
    </source>
</evidence>
<evidence type="ECO:0000256" key="5">
    <source>
        <dbReference type="ARBA" id="ARBA00023242"/>
    </source>
</evidence>
<dbReference type="PANTHER" id="PTHR13322:SF2">
    <property type="entry name" value="INTEGRATOR COMPLEX SUBUNIT 7"/>
    <property type="match status" value="1"/>
</dbReference>
<evidence type="ECO:0000313" key="9">
    <source>
        <dbReference type="EMBL" id="EFA77239.1"/>
    </source>
</evidence>
<dbReference type="InterPro" id="IPR056516">
    <property type="entry name" value="INTS7_N"/>
</dbReference>
<feature type="region of interest" description="Disordered" evidence="6">
    <location>
        <begin position="53"/>
        <end position="85"/>
    </location>
</feature>
<dbReference type="InterPro" id="IPR011989">
    <property type="entry name" value="ARM-like"/>
</dbReference>
<name>D3BMM7_HETP5</name>
<evidence type="ECO:0000259" key="8">
    <source>
        <dbReference type="Pfam" id="PF24437"/>
    </source>
</evidence>
<evidence type="ECO:0000256" key="1">
    <source>
        <dbReference type="ARBA" id="ARBA00004123"/>
    </source>
</evidence>
<dbReference type="GO" id="GO:0032039">
    <property type="term" value="C:integrator complex"/>
    <property type="evidence" value="ECO:0007669"/>
    <property type="project" value="InterPro"/>
</dbReference>
<comment type="caution">
    <text evidence="9">The sequence shown here is derived from an EMBL/GenBank/DDBJ whole genome shotgun (WGS) entry which is preliminary data.</text>
</comment>
<dbReference type="GO" id="GO:0034472">
    <property type="term" value="P:snRNA 3'-end processing"/>
    <property type="evidence" value="ECO:0007669"/>
    <property type="project" value="TreeGrafter"/>
</dbReference>
<keyword evidence="10" id="KW-1185">Reference proteome</keyword>
<dbReference type="EMBL" id="ADBJ01000043">
    <property type="protein sequence ID" value="EFA77239.1"/>
    <property type="molecule type" value="Genomic_DNA"/>
</dbReference>
<proteinExistence type="inferred from homology"/>
<dbReference type="InterPro" id="IPR056517">
    <property type="entry name" value="INTS7_HB"/>
</dbReference>
<comment type="subcellular location">
    <subcellularLocation>
        <location evidence="2">Cytoplasm</location>
    </subcellularLocation>
    <subcellularLocation>
        <location evidence="1">Nucleus</location>
    </subcellularLocation>
</comment>
<dbReference type="AlphaFoldDB" id="D3BMM7"/>
<dbReference type="SUPFAM" id="SSF48371">
    <property type="entry name" value="ARM repeat"/>
    <property type="match status" value="1"/>
</dbReference>
<gene>
    <name evidence="9" type="primary">ints7</name>
    <name evidence="9" type="ORF">PPL_12450</name>
</gene>
<dbReference type="GO" id="GO:0005737">
    <property type="term" value="C:cytoplasm"/>
    <property type="evidence" value="ECO:0007669"/>
    <property type="project" value="UniProtKB-SubCell"/>
</dbReference>
<dbReference type="Gene3D" id="1.25.10.10">
    <property type="entry name" value="Leucine-rich Repeat Variant"/>
    <property type="match status" value="1"/>
</dbReference>
<dbReference type="RefSeq" id="XP_020429368.1">
    <property type="nucleotide sequence ID" value="XM_020583181.1"/>
</dbReference>
<sequence>MDRVPSLSSSSLLSSTLPPNSLFSLFSSLSASKEQHGAVGSLTGGNVASSNTAAGGVASSGTTSSGSSSSGGGAPGVTASSQSSSTTTTTINLNVSLDSKEEEKECSYIIMEIDKGIRSSNLGDQVESIMFYSQLIRYHPTTMVVTSIIIKLADIFRNCSNIVRYRILKVFQECSTEVHRLSNIDEVLKRIHSVTLSNDPLARALALRVLGSVPHLIADKLYVHHTIRTSMQTHDEVEADANYFVMDRLCEVSPVFSDSIIEKINTIIQTIETPPITKLKYTRLFRHMHHNHLISNQSRSMLIELLDLYPSVVQVTLILDTLNTLALKHRLYVNEHITFLINYISKDPRIKVKLTGLKCLQRLAKSSPHSIYPFKNLFEMLKEPNQNYNNLLRYHCLSLISLLSTVQYDSVLADQQYIDLLFEYCMHSSQRLSEQSVEIITNLLLEQNNDQNQTLFNRYIDTICNILSNINQLQQQQYNNQSFKESKLLTSIINFLKRYPQYSQEITGTMISLFGKLSNDSMRCLLHCISIYIPYCKASVHSHLDTLLTQLTTLIHPTTSINDSKLIMSIFITIFRAYDEYFDLIPKITDSLLPPIEQLVLVPGYQWCCYQLAKQSQRHGFHLIAKSIYSVLINRVDTESNYFWLQSLLSIANIEYSIASGQSITPLLAECNTTLLSFKASCSHSEKSIIFQEQYIQQREQYLYNLLNLKLFLVQNSGELGSAVSTRVSATLSKKLLQFQTLAKQFSQFISKLFPSSFRHLECKELQEAKSILETYSISCNLIVYFLNNAYFNGQDLSTNHNSNQSDNNNIFGSASIDSLVERFPLYKICKYLFQQFQQQLSANGVIPFLCDSIDILLSIPANYPSQFFTQIY</sequence>
<dbReference type="OMA" id="FRHMHHS"/>
<dbReference type="InterPro" id="IPR033060">
    <property type="entry name" value="INTS7"/>
</dbReference>
<evidence type="ECO:0000256" key="3">
    <source>
        <dbReference type="ARBA" id="ARBA00008565"/>
    </source>
</evidence>
<dbReference type="InParanoid" id="D3BMM7"/>
<dbReference type="Proteomes" id="UP000001396">
    <property type="component" value="Unassembled WGS sequence"/>
</dbReference>
<feature type="domain" description="Integrator complex subunit 7 helical bundle" evidence="8">
    <location>
        <begin position="622"/>
        <end position="753"/>
    </location>
</feature>